<reference evidence="1" key="1">
    <citation type="submission" date="2020-12" db="EMBL/GenBank/DDBJ databases">
        <title>M. sibirica DSM 26468T genome.</title>
        <authorList>
            <person name="Thieme N."/>
            <person name="Rettenmaier R."/>
            <person name="Zverlov V."/>
            <person name="Liebl W."/>
        </authorList>
    </citation>
    <scope>NUCLEOTIDE SEQUENCE</scope>
    <source>
        <strain evidence="1">DSM 26468</strain>
    </source>
</reference>
<gene>
    <name evidence="1" type="ORF">I5677_07065</name>
</gene>
<dbReference type="AlphaFoldDB" id="A0A8J7KVW8"/>
<organism evidence="1 2">
    <name type="scientific">Mobilitalea sibirica</name>
    <dbReference type="NCBI Taxonomy" id="1462919"/>
    <lineage>
        <taxon>Bacteria</taxon>
        <taxon>Bacillati</taxon>
        <taxon>Bacillota</taxon>
        <taxon>Clostridia</taxon>
        <taxon>Lachnospirales</taxon>
        <taxon>Lachnospiraceae</taxon>
        <taxon>Mobilitalea</taxon>
    </lineage>
</organism>
<proteinExistence type="predicted"/>
<dbReference type="RefSeq" id="WP_197660862.1">
    <property type="nucleotide sequence ID" value="NZ_JAEAGR010000005.1"/>
</dbReference>
<accession>A0A8J7KVW8</accession>
<evidence type="ECO:0008006" key="3">
    <source>
        <dbReference type="Google" id="ProtNLM"/>
    </source>
</evidence>
<keyword evidence="2" id="KW-1185">Reference proteome</keyword>
<evidence type="ECO:0000313" key="2">
    <source>
        <dbReference type="Proteomes" id="UP000623269"/>
    </source>
</evidence>
<protein>
    <recommendedName>
        <fullName evidence="3">SLH domain-containing protein</fullName>
    </recommendedName>
</protein>
<sequence>MLKRTMKTMVSVLLTVIMLITSVMITDTKNVSAATTYITVEAFAQALAKEIGLSSVSGTHDGYVNALLEKDIIKEGDFSSYTGNLTRTDAAVLLNRADEYLYGDNIDPKLVELALEKRISDIESIKSSKRTDVVKCYLKGFIKGYSNGEYSSDREFKGSKKITEKGALSCIKLLKDKDGRAQISPDGQLIRTTKLPVYAKYYPYVLASYPNEYYDWQFDFEGQVLYDPMTDTETPYENIKDYAAPVDVDKTTKFEDFPTMKDEYLNNWLGKVKTYMEHVFNADYRTINDKWVDAVLSTDYAYGSETRRERTRKEIEQYVTNMKKNKTIVESSKIAVDGSSLYYFSGDYYLRVYVKYRIVSSEVKFGVDNNTIIRERPYSNILYSNYPLVHFTDYKLGEWRECQFDVRLARYSERAGADLGIFYAYLVEQLYYERRIEK</sequence>
<comment type="caution">
    <text evidence="1">The sequence shown here is derived from an EMBL/GenBank/DDBJ whole genome shotgun (WGS) entry which is preliminary data.</text>
</comment>
<evidence type="ECO:0000313" key="1">
    <source>
        <dbReference type="EMBL" id="MBH1940645.1"/>
    </source>
</evidence>
<name>A0A8J7KVW8_9FIRM</name>
<dbReference type="Proteomes" id="UP000623269">
    <property type="component" value="Unassembled WGS sequence"/>
</dbReference>
<dbReference type="EMBL" id="JAEAGR010000005">
    <property type="protein sequence ID" value="MBH1940645.1"/>
    <property type="molecule type" value="Genomic_DNA"/>
</dbReference>